<organism evidence="1 2">
    <name type="scientific">Streptomyces nanshensis</name>
    <dbReference type="NCBI Taxonomy" id="518642"/>
    <lineage>
        <taxon>Bacteria</taxon>
        <taxon>Bacillati</taxon>
        <taxon>Actinomycetota</taxon>
        <taxon>Actinomycetes</taxon>
        <taxon>Kitasatosporales</taxon>
        <taxon>Streptomycetaceae</taxon>
        <taxon>Streptomyces</taxon>
    </lineage>
</organism>
<accession>A0A1E7KZJ7</accession>
<evidence type="ECO:0008006" key="3">
    <source>
        <dbReference type="Google" id="ProtNLM"/>
    </source>
</evidence>
<dbReference type="InterPro" id="IPR053141">
    <property type="entry name" value="Mycobact_SerProt_Inhib_Rv3364c"/>
</dbReference>
<protein>
    <recommendedName>
        <fullName evidence="3">Roadblock/LAMTOR2 domain-containing protein</fullName>
    </recommendedName>
</protein>
<dbReference type="EMBL" id="LJGW01000377">
    <property type="protein sequence ID" value="OEV09342.1"/>
    <property type="molecule type" value="Genomic_DNA"/>
</dbReference>
<dbReference type="PANTHER" id="PTHR36222">
    <property type="entry name" value="SERINE PROTEASE INHIBITOR RV3364C"/>
    <property type="match status" value="1"/>
</dbReference>
<dbReference type="Gene3D" id="3.30.450.30">
    <property type="entry name" value="Dynein light chain 2a, cytoplasmic"/>
    <property type="match status" value="1"/>
</dbReference>
<dbReference type="PANTHER" id="PTHR36222:SF1">
    <property type="entry name" value="SERINE PROTEASE INHIBITOR RV3364C"/>
    <property type="match status" value="1"/>
</dbReference>
<evidence type="ECO:0000313" key="1">
    <source>
        <dbReference type="EMBL" id="OEV09342.1"/>
    </source>
</evidence>
<reference evidence="1 2" key="1">
    <citation type="journal article" date="2016" name="Front. Microbiol.">
        <title>Comparative Genomics Analysis of Streptomyces Species Reveals Their Adaptation to the Marine Environment and Their Diversity at the Genomic Level.</title>
        <authorList>
            <person name="Tian X."/>
            <person name="Zhang Z."/>
            <person name="Yang T."/>
            <person name="Chen M."/>
            <person name="Li J."/>
            <person name="Chen F."/>
            <person name="Yang J."/>
            <person name="Li W."/>
            <person name="Zhang B."/>
            <person name="Zhang Z."/>
            <person name="Wu J."/>
            <person name="Zhang C."/>
            <person name="Long L."/>
            <person name="Xiao J."/>
        </authorList>
    </citation>
    <scope>NUCLEOTIDE SEQUENCE [LARGE SCALE GENOMIC DNA]</scope>
    <source>
        <strain evidence="1 2">SCSIO 10429</strain>
    </source>
</reference>
<name>A0A1E7KZJ7_9ACTN</name>
<sequence>MNWVMDNLTQEKGVMHAVLLSGDGLKLAHSNTLTCYTDGCRHKSESACPQAGADRLAAKASGINSLARVSEHEFPGAADLKPRKVMVDLDGHTLLVFSGAARSSVVVFLEAEFTSAEVSVATSATIKVINGLREKLSARERTDHPRRS</sequence>
<keyword evidence="2" id="KW-1185">Reference proteome</keyword>
<proteinExistence type="predicted"/>
<dbReference type="Proteomes" id="UP000176005">
    <property type="component" value="Unassembled WGS sequence"/>
</dbReference>
<comment type="caution">
    <text evidence="1">The sequence shown here is derived from an EMBL/GenBank/DDBJ whole genome shotgun (WGS) entry which is preliminary data.</text>
</comment>
<dbReference type="SUPFAM" id="SSF103196">
    <property type="entry name" value="Roadblock/LC7 domain"/>
    <property type="match status" value="1"/>
</dbReference>
<evidence type="ECO:0000313" key="2">
    <source>
        <dbReference type="Proteomes" id="UP000176005"/>
    </source>
</evidence>
<dbReference type="AlphaFoldDB" id="A0A1E7KZJ7"/>
<gene>
    <name evidence="1" type="ORF">AN218_22800</name>
</gene>